<name>A0A2A4YU46_9PROT</name>
<dbReference type="EC" id="2.7.13.3" evidence="3"/>
<evidence type="ECO:0000256" key="11">
    <source>
        <dbReference type="ARBA" id="ARBA00023012"/>
    </source>
</evidence>
<dbReference type="Pfam" id="PF00512">
    <property type="entry name" value="HisKA"/>
    <property type="match status" value="1"/>
</dbReference>
<comment type="subcellular location">
    <subcellularLocation>
        <location evidence="2">Membrane</location>
        <topology evidence="2">Multi-pass membrane protein</topology>
    </subcellularLocation>
</comment>
<evidence type="ECO:0000256" key="1">
    <source>
        <dbReference type="ARBA" id="ARBA00000085"/>
    </source>
</evidence>
<dbReference type="InterPro" id="IPR036097">
    <property type="entry name" value="HisK_dim/P_sf"/>
</dbReference>
<evidence type="ECO:0000256" key="4">
    <source>
        <dbReference type="ARBA" id="ARBA00022553"/>
    </source>
</evidence>
<dbReference type="AlphaFoldDB" id="A0A2A4YU46"/>
<dbReference type="PROSITE" id="PS50109">
    <property type="entry name" value="HIS_KIN"/>
    <property type="match status" value="1"/>
</dbReference>
<reference key="1">
    <citation type="submission" date="2017-08" db="EMBL/GenBank/DDBJ databases">
        <title>A dynamic microbial community with high functional redundancy inhabits the cold, oxic subseafloor aquifer.</title>
        <authorList>
            <person name="Tully B.J."/>
            <person name="Wheat C.G."/>
            <person name="Glazer B.T."/>
            <person name="Huber J.A."/>
        </authorList>
    </citation>
    <scope>NUCLEOTIDE SEQUENCE [LARGE SCALE GENOMIC DNA]</scope>
</reference>
<dbReference type="PANTHER" id="PTHR45436">
    <property type="entry name" value="SENSOR HISTIDINE KINASE YKOH"/>
    <property type="match status" value="1"/>
</dbReference>
<dbReference type="SUPFAM" id="SSF47384">
    <property type="entry name" value="Homodimeric domain of signal transducing histidine kinase"/>
    <property type="match status" value="1"/>
</dbReference>
<keyword evidence="6 12" id="KW-0812">Transmembrane</keyword>
<evidence type="ECO:0000256" key="8">
    <source>
        <dbReference type="ARBA" id="ARBA00022777"/>
    </source>
</evidence>
<evidence type="ECO:0000256" key="12">
    <source>
        <dbReference type="SAM" id="Phobius"/>
    </source>
</evidence>
<dbReference type="SUPFAM" id="SSF55874">
    <property type="entry name" value="ATPase domain of HSP90 chaperone/DNA topoisomerase II/histidine kinase"/>
    <property type="match status" value="1"/>
</dbReference>
<dbReference type="InterPro" id="IPR036890">
    <property type="entry name" value="HATPase_C_sf"/>
</dbReference>
<dbReference type="InterPro" id="IPR003594">
    <property type="entry name" value="HATPase_dom"/>
</dbReference>
<keyword evidence="5" id="KW-0808">Transferase</keyword>
<organism evidence="14">
    <name type="scientific">OCS116 cluster bacterium</name>
    <dbReference type="NCBI Taxonomy" id="2030921"/>
    <lineage>
        <taxon>Bacteria</taxon>
        <taxon>Pseudomonadati</taxon>
        <taxon>Pseudomonadota</taxon>
        <taxon>Alphaproteobacteria</taxon>
        <taxon>OCS116 cluster</taxon>
    </lineage>
</organism>
<dbReference type="GO" id="GO:0000155">
    <property type="term" value="F:phosphorelay sensor kinase activity"/>
    <property type="evidence" value="ECO:0007669"/>
    <property type="project" value="InterPro"/>
</dbReference>
<dbReference type="PANTHER" id="PTHR45436:SF14">
    <property type="entry name" value="SENSOR PROTEIN QSEC"/>
    <property type="match status" value="1"/>
</dbReference>
<comment type="catalytic activity">
    <reaction evidence="1">
        <text>ATP + protein L-histidine = ADP + protein N-phospho-L-histidine.</text>
        <dbReference type="EC" id="2.7.13.3"/>
    </reaction>
</comment>
<keyword evidence="9" id="KW-0067">ATP-binding</keyword>
<dbReference type="CDD" id="cd00082">
    <property type="entry name" value="HisKA"/>
    <property type="match status" value="1"/>
</dbReference>
<dbReference type="CDD" id="cd00075">
    <property type="entry name" value="HATPase"/>
    <property type="match status" value="1"/>
</dbReference>
<evidence type="ECO:0000259" key="13">
    <source>
        <dbReference type="PROSITE" id="PS50109"/>
    </source>
</evidence>
<reference evidence="14" key="2">
    <citation type="journal article" date="2018" name="ISME J.">
        <title>A dynamic microbial community with high functional redundancy inhabits the cold, oxic subseafloor aquifer.</title>
        <authorList>
            <person name="Tully B.J."/>
            <person name="Wheat C.G."/>
            <person name="Glazer B.T."/>
            <person name="Huber J.A."/>
        </authorList>
    </citation>
    <scope>NUCLEOTIDE SEQUENCE</scope>
    <source>
        <strain evidence="14">NORP83</strain>
    </source>
</reference>
<keyword evidence="12" id="KW-0472">Membrane</keyword>
<sequence>MNIFKSLQWRLAIGISVALTIMWLFATAVSGYFLKEEMDEILDEVLIEYANRLIPLAAVDINLLSDLNQNIFSQPSDDDDEEENTQLGYIIADKDNHILMNTSEGAQKLPELTGQFFMNFGEFRIYDAFDDKSQLRVTIFEPNAHRQEAILETVGGLLWPLILFIPLSLFGIWFTILRSMRPVLNLQQQVDNKNSSDLDDIYIKNLPSEIEPVANAINNLLKRLRNSLELERNFAANSAHELRTPLAAALAQTQRLLDETKNQNSHKRAQNIETALLRLIALSEKLLQLARSKSIEIVSTNHVNLVPLLKMVIEDFTRLDENKNRVETHFDAQNISSKVDPNSFAILARNLIENALKHSPENSKILIKFTNDQQLIVTNECEVIGANNLSQLTRAFERGNTEANGTGLGLAIVTSIARGLNSELILTSPLPNSKGGFEAKVTLNN</sequence>
<dbReference type="Pfam" id="PF02518">
    <property type="entry name" value="HATPase_c"/>
    <property type="match status" value="1"/>
</dbReference>
<dbReference type="Gene3D" id="3.30.565.10">
    <property type="entry name" value="Histidine kinase-like ATPase, C-terminal domain"/>
    <property type="match status" value="1"/>
</dbReference>
<dbReference type="SMART" id="SM00388">
    <property type="entry name" value="HisKA"/>
    <property type="match status" value="1"/>
</dbReference>
<dbReference type="GO" id="GO:0005524">
    <property type="term" value="F:ATP binding"/>
    <property type="evidence" value="ECO:0007669"/>
    <property type="project" value="UniProtKB-KW"/>
</dbReference>
<protein>
    <recommendedName>
        <fullName evidence="3">histidine kinase</fullName>
        <ecNumber evidence="3">2.7.13.3</ecNumber>
    </recommendedName>
</protein>
<keyword evidence="4" id="KW-0597">Phosphoprotein</keyword>
<keyword evidence="8" id="KW-0418">Kinase</keyword>
<dbReference type="InterPro" id="IPR050428">
    <property type="entry name" value="TCS_sensor_his_kinase"/>
</dbReference>
<keyword evidence="10 12" id="KW-1133">Transmembrane helix</keyword>
<evidence type="ECO:0000256" key="10">
    <source>
        <dbReference type="ARBA" id="ARBA00022989"/>
    </source>
</evidence>
<comment type="caution">
    <text evidence="14">The sequence shown here is derived from an EMBL/GenBank/DDBJ whole genome shotgun (WGS) entry which is preliminary data.</text>
</comment>
<feature type="transmembrane region" description="Helical" evidence="12">
    <location>
        <begin position="12"/>
        <end position="34"/>
    </location>
</feature>
<evidence type="ECO:0000256" key="5">
    <source>
        <dbReference type="ARBA" id="ARBA00022679"/>
    </source>
</evidence>
<accession>A0A2A4YU46</accession>
<evidence type="ECO:0000256" key="7">
    <source>
        <dbReference type="ARBA" id="ARBA00022741"/>
    </source>
</evidence>
<evidence type="ECO:0000313" key="14">
    <source>
        <dbReference type="EMBL" id="PCI98343.1"/>
    </source>
</evidence>
<feature type="transmembrane region" description="Helical" evidence="12">
    <location>
        <begin position="157"/>
        <end position="177"/>
    </location>
</feature>
<keyword evidence="7" id="KW-0547">Nucleotide-binding</keyword>
<evidence type="ECO:0000256" key="9">
    <source>
        <dbReference type="ARBA" id="ARBA00022840"/>
    </source>
</evidence>
<dbReference type="EMBL" id="NVUS01000022">
    <property type="protein sequence ID" value="PCI98343.1"/>
    <property type="molecule type" value="Genomic_DNA"/>
</dbReference>
<proteinExistence type="predicted"/>
<evidence type="ECO:0000256" key="3">
    <source>
        <dbReference type="ARBA" id="ARBA00012438"/>
    </source>
</evidence>
<keyword evidence="11" id="KW-0902">Two-component regulatory system</keyword>
<dbReference type="InterPro" id="IPR005467">
    <property type="entry name" value="His_kinase_dom"/>
</dbReference>
<gene>
    <name evidence="14" type="ORF">COB13_14040</name>
</gene>
<dbReference type="GO" id="GO:0005886">
    <property type="term" value="C:plasma membrane"/>
    <property type="evidence" value="ECO:0007669"/>
    <property type="project" value="TreeGrafter"/>
</dbReference>
<evidence type="ECO:0000256" key="6">
    <source>
        <dbReference type="ARBA" id="ARBA00022692"/>
    </source>
</evidence>
<dbReference type="InterPro" id="IPR003661">
    <property type="entry name" value="HisK_dim/P_dom"/>
</dbReference>
<dbReference type="Gene3D" id="1.10.287.130">
    <property type="match status" value="1"/>
</dbReference>
<evidence type="ECO:0000256" key="2">
    <source>
        <dbReference type="ARBA" id="ARBA00004141"/>
    </source>
</evidence>
<dbReference type="SMART" id="SM00387">
    <property type="entry name" value="HATPase_c"/>
    <property type="match status" value="1"/>
</dbReference>
<feature type="domain" description="Histidine kinase" evidence="13">
    <location>
        <begin position="237"/>
        <end position="445"/>
    </location>
</feature>